<feature type="domain" description="Nuclear pore complex protein NUP96 C-terminal" evidence="2">
    <location>
        <begin position="223"/>
        <end position="503"/>
    </location>
</feature>
<keyword evidence="1" id="KW-0175">Coiled coil</keyword>
<feature type="coiled-coil region" evidence="1">
    <location>
        <begin position="1"/>
        <end position="28"/>
    </location>
</feature>
<dbReference type="Proteomes" id="UP001153678">
    <property type="component" value="Unassembled WGS sequence"/>
</dbReference>
<evidence type="ECO:0000259" key="2">
    <source>
        <dbReference type="Pfam" id="PF12110"/>
    </source>
</evidence>
<protein>
    <submittedName>
        <fullName evidence="3">11399_t:CDS:1</fullName>
    </submittedName>
</protein>
<dbReference type="OrthoDB" id="3797628at2759"/>
<dbReference type="InterPro" id="IPR021967">
    <property type="entry name" value="Nup98_C"/>
</dbReference>
<organism evidence="3 4">
    <name type="scientific">Funneliformis geosporum</name>
    <dbReference type="NCBI Taxonomy" id="1117311"/>
    <lineage>
        <taxon>Eukaryota</taxon>
        <taxon>Fungi</taxon>
        <taxon>Fungi incertae sedis</taxon>
        <taxon>Mucoromycota</taxon>
        <taxon>Glomeromycotina</taxon>
        <taxon>Glomeromycetes</taxon>
        <taxon>Glomerales</taxon>
        <taxon>Glomeraceae</taxon>
        <taxon>Funneliformis</taxon>
    </lineage>
</organism>
<reference evidence="3" key="1">
    <citation type="submission" date="2022-08" db="EMBL/GenBank/DDBJ databases">
        <authorList>
            <person name="Kallberg Y."/>
            <person name="Tangrot J."/>
            <person name="Rosling A."/>
        </authorList>
    </citation>
    <scope>NUCLEOTIDE SEQUENCE</scope>
    <source>
        <strain evidence="3">Wild A</strain>
    </source>
</reference>
<gene>
    <name evidence="3" type="ORF">FWILDA_LOCUS10139</name>
</gene>
<proteinExistence type="predicted"/>
<dbReference type="AlphaFoldDB" id="A0A9W4SU46"/>
<dbReference type="EMBL" id="CAMKVN010002538">
    <property type="protein sequence ID" value="CAI2181545.1"/>
    <property type="molecule type" value="Genomic_DNA"/>
</dbReference>
<evidence type="ECO:0000313" key="3">
    <source>
        <dbReference type="EMBL" id="CAI2181545.1"/>
    </source>
</evidence>
<name>A0A9W4SU46_9GLOM</name>
<dbReference type="Gene3D" id="1.25.40.690">
    <property type="match status" value="1"/>
</dbReference>
<comment type="caution">
    <text evidence="3">The sequence shown here is derived from an EMBL/GenBank/DDBJ whole genome shotgun (WGS) entry which is preliminary data.</text>
</comment>
<dbReference type="Pfam" id="PF12110">
    <property type="entry name" value="Nup96"/>
    <property type="match status" value="1"/>
</dbReference>
<accession>A0A9W4SU46</accession>
<evidence type="ECO:0000256" key="1">
    <source>
        <dbReference type="SAM" id="Coils"/>
    </source>
</evidence>
<sequence>MNDNDNELQIMRDQLQNLKGTLADLNEVPQSDSKALLDNVSGNLEEVQDTSIGRSFRVGWGPNGRFVRRSKKNVRPIYTSFIPRMSRISRASQRDIVKFHQVLIVSEEDMHTKERINKSLELIFERTTFDQEDETPYVNETGLTFMDLISNFDTKTIDEHENLTWKLCHALWDDIQLLNEHYDKEIKDYRKARISKWFQITNELRMADHLKLSGYSDDNTDLIFAYLTSKQISKASLTAIKNRDFHLASLISQLYGNDYVKECMKNQLDHWKETGISNLVSPNYSKFFELLSGNVFVTTKGLDWRTTISMHMWYGCSLNDPFDEALASYEKARKASEDITKPFVWYNQPFSVDDNDHWAYLDSDKQIFDLHYHLMKLSMDATYSLEDALLPRANHVAPLDYRVTWILHYMIARVLRIRDFSSDGVTVDQITLKFIFELETLGIWQWAVFIAMFINESDVRKNVLNELLNRYVHQIPKEKVENFRNFAIKTMRLKEEWFSEAQEIFSKYKEVPGRKRKFSF</sequence>
<keyword evidence="4" id="KW-1185">Reference proteome</keyword>
<evidence type="ECO:0000313" key="4">
    <source>
        <dbReference type="Proteomes" id="UP001153678"/>
    </source>
</evidence>